<dbReference type="SMART" id="SM00184">
    <property type="entry name" value="RING"/>
    <property type="match status" value="1"/>
</dbReference>
<accession>A0AAD5S378</accession>
<dbReference type="CDD" id="cd18793">
    <property type="entry name" value="SF2_C_SNF"/>
    <property type="match status" value="1"/>
</dbReference>
<keyword evidence="1" id="KW-0479">Metal-binding</keyword>
<dbReference type="GO" id="GO:0016787">
    <property type="term" value="F:hydrolase activity"/>
    <property type="evidence" value="ECO:0007669"/>
    <property type="project" value="UniProtKB-KW"/>
</dbReference>
<protein>
    <recommendedName>
        <fullName evidence="8">RING-type domain-containing protein</fullName>
    </recommendedName>
</protein>
<dbReference type="Gene3D" id="3.30.40.10">
    <property type="entry name" value="Zinc/RING finger domain, C3HC4 (zinc finger)"/>
    <property type="match status" value="1"/>
</dbReference>
<dbReference type="AlphaFoldDB" id="A0AAD5S378"/>
<dbReference type="Proteomes" id="UP001212841">
    <property type="component" value="Unassembled WGS sequence"/>
</dbReference>
<dbReference type="SUPFAM" id="SSF52540">
    <property type="entry name" value="P-loop containing nucleoside triphosphate hydrolases"/>
    <property type="match status" value="1"/>
</dbReference>
<dbReference type="PROSITE" id="PS50089">
    <property type="entry name" value="ZF_RING_2"/>
    <property type="match status" value="1"/>
</dbReference>
<evidence type="ECO:0000256" key="7">
    <source>
        <dbReference type="SAM" id="MobiDB-lite"/>
    </source>
</evidence>
<evidence type="ECO:0000256" key="2">
    <source>
        <dbReference type="ARBA" id="ARBA00022771"/>
    </source>
</evidence>
<keyword evidence="2 5" id="KW-0863">Zinc-finger</keyword>
<dbReference type="InterPro" id="IPR001841">
    <property type="entry name" value="Znf_RING"/>
</dbReference>
<evidence type="ECO:0000256" key="6">
    <source>
        <dbReference type="SAM" id="Coils"/>
    </source>
</evidence>
<sequence>LQHGALSIESVVERIQGQRVLRIEELEEKREELEVELEDAEEALGEVTLELESVGEEDKAGKKRVGKRVTTAKKRVTELKGKWNLLMAELTPIKSQYTFFANFTAEYLEKEEISCPVCLEDDMKDQDLAILPCGHCVCPGCAERLCGGDGEGRPQYPNLAMHPGSCPNCRNGFRVGDVMKLEAQSKHEDKVLHPAEKGDADKDDAAPAKSDVDLTKFGSKLRNVVGYINRVLAADSKHRVVLFIQWGDLAELVSEALDGFGVGNVRLYRGWNNREKALQRFRAGLRPEPEPEPVVDLDFYPPSSSSYSRYKHYNAHHNRADPAPATARTKSPPPVKVLILSATDSVSGLNLTEASHVVILHPFWDEVEEHARGAEMQGVARCVRLGQERSVRVARFMCKGTVEEEIWRGRWGGDVEGEANGEGVVV</sequence>
<gene>
    <name evidence="9" type="ORF">HK097_003366</name>
</gene>
<keyword evidence="4" id="KW-0862">Zinc</keyword>
<feature type="non-terminal residue" evidence="9">
    <location>
        <position position="1"/>
    </location>
</feature>
<keyword evidence="10" id="KW-1185">Reference proteome</keyword>
<reference evidence="9" key="1">
    <citation type="submission" date="2020-05" db="EMBL/GenBank/DDBJ databases">
        <title>Phylogenomic resolution of chytrid fungi.</title>
        <authorList>
            <person name="Stajich J.E."/>
            <person name="Amses K."/>
            <person name="Simmons R."/>
            <person name="Seto K."/>
            <person name="Myers J."/>
            <person name="Bonds A."/>
            <person name="Quandt C.A."/>
            <person name="Barry K."/>
            <person name="Liu P."/>
            <person name="Grigoriev I."/>
            <person name="Longcore J.E."/>
            <person name="James T.Y."/>
        </authorList>
    </citation>
    <scope>NUCLEOTIDE SEQUENCE</scope>
    <source>
        <strain evidence="9">JEL0318</strain>
    </source>
</reference>
<feature type="region of interest" description="Disordered" evidence="7">
    <location>
        <begin position="186"/>
        <end position="209"/>
    </location>
</feature>
<dbReference type="InterPro" id="IPR052583">
    <property type="entry name" value="ATP-helicase/E3_Ub-Ligase"/>
</dbReference>
<dbReference type="InterPro" id="IPR049730">
    <property type="entry name" value="SNF2/RAD54-like_C"/>
</dbReference>
<organism evidence="9 10">
    <name type="scientific">Rhizophlyctis rosea</name>
    <dbReference type="NCBI Taxonomy" id="64517"/>
    <lineage>
        <taxon>Eukaryota</taxon>
        <taxon>Fungi</taxon>
        <taxon>Fungi incertae sedis</taxon>
        <taxon>Chytridiomycota</taxon>
        <taxon>Chytridiomycota incertae sedis</taxon>
        <taxon>Chytridiomycetes</taxon>
        <taxon>Rhizophlyctidales</taxon>
        <taxon>Rhizophlyctidaceae</taxon>
        <taxon>Rhizophlyctis</taxon>
    </lineage>
</organism>
<name>A0AAD5S378_9FUNG</name>
<evidence type="ECO:0000313" key="10">
    <source>
        <dbReference type="Proteomes" id="UP001212841"/>
    </source>
</evidence>
<comment type="caution">
    <text evidence="9">The sequence shown here is derived from an EMBL/GenBank/DDBJ whole genome shotgun (WGS) entry which is preliminary data.</text>
</comment>
<dbReference type="GO" id="GO:0008270">
    <property type="term" value="F:zinc ion binding"/>
    <property type="evidence" value="ECO:0007669"/>
    <property type="project" value="UniProtKB-KW"/>
</dbReference>
<dbReference type="SUPFAM" id="SSF57850">
    <property type="entry name" value="RING/U-box"/>
    <property type="match status" value="1"/>
</dbReference>
<dbReference type="PANTHER" id="PTHR45865">
    <property type="entry name" value="E3 UBIQUITIN-PROTEIN LIGASE SHPRH FAMILY MEMBER"/>
    <property type="match status" value="1"/>
</dbReference>
<dbReference type="InterPro" id="IPR027417">
    <property type="entry name" value="P-loop_NTPase"/>
</dbReference>
<feature type="coiled-coil region" evidence="6">
    <location>
        <begin position="16"/>
        <end position="57"/>
    </location>
</feature>
<evidence type="ECO:0000256" key="3">
    <source>
        <dbReference type="ARBA" id="ARBA00022801"/>
    </source>
</evidence>
<evidence type="ECO:0000256" key="5">
    <source>
        <dbReference type="PROSITE-ProRule" id="PRU00175"/>
    </source>
</evidence>
<dbReference type="Gene3D" id="3.40.50.300">
    <property type="entry name" value="P-loop containing nucleotide triphosphate hydrolases"/>
    <property type="match status" value="1"/>
</dbReference>
<dbReference type="InterPro" id="IPR017907">
    <property type="entry name" value="Znf_RING_CS"/>
</dbReference>
<evidence type="ECO:0000256" key="4">
    <source>
        <dbReference type="ARBA" id="ARBA00022833"/>
    </source>
</evidence>
<feature type="domain" description="RING-type" evidence="8">
    <location>
        <begin position="115"/>
        <end position="170"/>
    </location>
</feature>
<dbReference type="PANTHER" id="PTHR45865:SF1">
    <property type="entry name" value="E3 UBIQUITIN-PROTEIN LIGASE SHPRH"/>
    <property type="match status" value="1"/>
</dbReference>
<keyword evidence="6" id="KW-0175">Coiled coil</keyword>
<evidence type="ECO:0000313" key="9">
    <source>
        <dbReference type="EMBL" id="KAJ3037839.1"/>
    </source>
</evidence>
<evidence type="ECO:0000256" key="1">
    <source>
        <dbReference type="ARBA" id="ARBA00022723"/>
    </source>
</evidence>
<dbReference type="PROSITE" id="PS00518">
    <property type="entry name" value="ZF_RING_1"/>
    <property type="match status" value="1"/>
</dbReference>
<dbReference type="EMBL" id="JADGJD010001790">
    <property type="protein sequence ID" value="KAJ3037839.1"/>
    <property type="molecule type" value="Genomic_DNA"/>
</dbReference>
<dbReference type="InterPro" id="IPR013083">
    <property type="entry name" value="Znf_RING/FYVE/PHD"/>
</dbReference>
<keyword evidence="3" id="KW-0378">Hydrolase</keyword>
<evidence type="ECO:0000259" key="8">
    <source>
        <dbReference type="PROSITE" id="PS50089"/>
    </source>
</evidence>
<proteinExistence type="predicted"/>